<accession>A0A7Y9DVR4</accession>
<name>A0A7Y9DVR4_9PSEU</name>
<proteinExistence type="inferred from homology"/>
<comment type="subunit">
    <text evidence="8">Homodimer.</text>
</comment>
<evidence type="ECO:0000256" key="2">
    <source>
        <dbReference type="ARBA" id="ARBA00010219"/>
    </source>
</evidence>
<comment type="caution">
    <text evidence="8">Lacks conserved residue(s) required for the propagation of feature annotation.</text>
</comment>
<feature type="binding site" evidence="8">
    <location>
        <position position="11"/>
    </location>
    <ligand>
        <name>substrate</name>
    </ligand>
</feature>
<evidence type="ECO:0000256" key="4">
    <source>
        <dbReference type="ARBA" id="ARBA00022605"/>
    </source>
</evidence>
<dbReference type="Gene3D" id="3.10.310.10">
    <property type="entry name" value="Diaminopimelate Epimerase, Chain A, domain 1"/>
    <property type="match status" value="2"/>
</dbReference>
<dbReference type="SUPFAM" id="SSF54506">
    <property type="entry name" value="Diaminopimelate epimerase-like"/>
    <property type="match status" value="2"/>
</dbReference>
<dbReference type="PROSITE" id="PS01326">
    <property type="entry name" value="DAP_EPIMERASE"/>
    <property type="match status" value="1"/>
</dbReference>
<evidence type="ECO:0000313" key="10">
    <source>
        <dbReference type="EMBL" id="NYD36311.1"/>
    </source>
</evidence>
<evidence type="ECO:0000256" key="6">
    <source>
        <dbReference type="ARBA" id="ARBA00023235"/>
    </source>
</evidence>
<dbReference type="GO" id="GO:0009089">
    <property type="term" value="P:lysine biosynthetic process via diaminopimelate"/>
    <property type="evidence" value="ECO:0007669"/>
    <property type="project" value="UniProtKB-UniRule"/>
</dbReference>
<dbReference type="PANTHER" id="PTHR31689">
    <property type="entry name" value="DIAMINOPIMELATE EPIMERASE, CHLOROPLASTIC"/>
    <property type="match status" value="1"/>
</dbReference>
<comment type="similarity">
    <text evidence="2 8">Belongs to the diaminopimelate epimerase family.</text>
</comment>
<dbReference type="HAMAP" id="MF_00197">
    <property type="entry name" value="DAP_epimerase"/>
    <property type="match status" value="1"/>
</dbReference>
<feature type="binding site" evidence="8">
    <location>
        <begin position="203"/>
        <end position="204"/>
    </location>
    <ligand>
        <name>substrate</name>
    </ligand>
</feature>
<feature type="binding site" evidence="8">
    <location>
        <begin position="74"/>
        <end position="75"/>
    </location>
    <ligand>
        <name>substrate</name>
    </ligand>
</feature>
<feature type="binding site" evidence="8">
    <location>
        <position position="184"/>
    </location>
    <ligand>
        <name>substrate</name>
    </ligand>
</feature>
<keyword evidence="4 8" id="KW-0028">Amino-acid biosynthesis</keyword>
<dbReference type="EMBL" id="JACCBN010000001">
    <property type="protein sequence ID" value="NYD36311.1"/>
    <property type="molecule type" value="Genomic_DNA"/>
</dbReference>
<dbReference type="EC" id="5.1.1.7" evidence="3 8"/>
<evidence type="ECO:0000256" key="3">
    <source>
        <dbReference type="ARBA" id="ARBA00013080"/>
    </source>
</evidence>
<dbReference type="RefSeq" id="WP_179794005.1">
    <property type="nucleotide sequence ID" value="NZ_BAABHP010000007.1"/>
</dbReference>
<feature type="active site" evidence="9">
    <location>
        <position position="73"/>
    </location>
</feature>
<sequence length="287" mass="29374">MEYVLGHGTENDFVLLPDPDARLDLGPAAVRALCHRRRGLGADGVLRVAPSEDPGATWFMDYRNADGSIAEMCGNGVRVFARYLVEAGLESGREFDVATRAGLRHVTVGEGEVTVDMGPARIGAESTAIVPSTAGPVGSVTSFPGIAVDVGNPHLACVTGADVDALDLTVAPGYDPALFPHGVNVEFLSPLTDGLATRLRVHERGSGETRSCGTGTVAGAVAGLRAAGRDTGTVTVTTPGGVLQVGVEAGTTTLTGPAVLIARGEVELGGSDTEPYAFTRVAQVARA</sequence>
<keyword evidence="6 8" id="KW-0413">Isomerase</keyword>
<evidence type="ECO:0000256" key="7">
    <source>
        <dbReference type="ARBA" id="ARBA00051712"/>
    </source>
</evidence>
<reference evidence="10 11" key="1">
    <citation type="submission" date="2020-07" db="EMBL/GenBank/DDBJ databases">
        <title>Sequencing the genomes of 1000 actinobacteria strains.</title>
        <authorList>
            <person name="Klenk H.-P."/>
        </authorList>
    </citation>
    <scope>NUCLEOTIDE SEQUENCE [LARGE SCALE GENOMIC DNA]</scope>
    <source>
        <strain evidence="10 11">DSM 45772</strain>
    </source>
</reference>
<comment type="catalytic activity">
    <reaction evidence="7 8">
        <text>(2S,6S)-2,6-diaminopimelate = meso-2,6-diaminopimelate</text>
        <dbReference type="Rhea" id="RHEA:15393"/>
        <dbReference type="ChEBI" id="CHEBI:57609"/>
        <dbReference type="ChEBI" id="CHEBI:57791"/>
        <dbReference type="EC" id="5.1.1.7"/>
    </reaction>
</comment>
<feature type="binding site" evidence="8">
    <location>
        <position position="64"/>
    </location>
    <ligand>
        <name>substrate</name>
    </ligand>
</feature>
<organism evidence="10 11">
    <name type="scientific">Actinomycetospora corticicola</name>
    <dbReference type="NCBI Taxonomy" id="663602"/>
    <lineage>
        <taxon>Bacteria</taxon>
        <taxon>Bacillati</taxon>
        <taxon>Actinomycetota</taxon>
        <taxon>Actinomycetes</taxon>
        <taxon>Pseudonocardiales</taxon>
        <taxon>Pseudonocardiaceae</taxon>
        <taxon>Actinomycetospora</taxon>
    </lineage>
</organism>
<dbReference type="GO" id="GO:0008837">
    <property type="term" value="F:diaminopimelate epimerase activity"/>
    <property type="evidence" value="ECO:0007669"/>
    <property type="project" value="UniProtKB-UniRule"/>
</dbReference>
<comment type="pathway">
    <text evidence="1 8">Amino-acid biosynthesis; L-lysine biosynthesis via DAP pathway; DL-2,6-diaminopimelate from LL-2,6-diaminopimelate: step 1/1.</text>
</comment>
<protein>
    <recommendedName>
        <fullName evidence="3 8">Diaminopimelate epimerase</fullName>
        <shortName evidence="8">DAP epimerase</shortName>
        <ecNumber evidence="3 8">5.1.1.7</ecNumber>
    </recommendedName>
    <alternativeName>
        <fullName evidence="8">PLP-independent amino acid racemase</fullName>
    </alternativeName>
</protein>
<dbReference type="InterPro" id="IPR018510">
    <property type="entry name" value="DAP_epimerase_AS"/>
</dbReference>
<dbReference type="UniPathway" id="UPA00034">
    <property type="reaction ID" value="UER00025"/>
</dbReference>
<evidence type="ECO:0000313" key="11">
    <source>
        <dbReference type="Proteomes" id="UP000535890"/>
    </source>
</evidence>
<feature type="binding site" evidence="8">
    <location>
        <position position="152"/>
    </location>
    <ligand>
        <name>substrate</name>
    </ligand>
</feature>
<evidence type="ECO:0000256" key="1">
    <source>
        <dbReference type="ARBA" id="ARBA00005196"/>
    </source>
</evidence>
<comment type="caution">
    <text evidence="10">The sequence shown here is derived from an EMBL/GenBank/DDBJ whole genome shotgun (WGS) entry which is preliminary data.</text>
</comment>
<feature type="site" description="Could be important to modulate the pK values of the two catalytic cysteine residues" evidence="8">
    <location>
        <position position="154"/>
    </location>
</feature>
<keyword evidence="8" id="KW-0963">Cytoplasm</keyword>
<dbReference type="GO" id="GO:0005829">
    <property type="term" value="C:cytosol"/>
    <property type="evidence" value="ECO:0007669"/>
    <property type="project" value="TreeGrafter"/>
</dbReference>
<dbReference type="PANTHER" id="PTHR31689:SF0">
    <property type="entry name" value="DIAMINOPIMELATE EPIMERASE"/>
    <property type="match status" value="1"/>
</dbReference>
<gene>
    <name evidence="8" type="primary">dapF</name>
    <name evidence="10" type="ORF">BJ983_002413</name>
</gene>
<dbReference type="NCBIfam" id="TIGR00652">
    <property type="entry name" value="DapF"/>
    <property type="match status" value="1"/>
</dbReference>
<dbReference type="InterPro" id="IPR001653">
    <property type="entry name" value="DAP_epimerase_DapF"/>
</dbReference>
<dbReference type="Pfam" id="PF01678">
    <property type="entry name" value="DAP_epimerase"/>
    <property type="match status" value="2"/>
</dbReference>
<feature type="binding site" evidence="8">
    <location>
        <begin position="213"/>
        <end position="214"/>
    </location>
    <ligand>
        <name>substrate</name>
    </ligand>
</feature>
<evidence type="ECO:0000256" key="8">
    <source>
        <dbReference type="HAMAP-Rule" id="MF_00197"/>
    </source>
</evidence>
<feature type="site" description="Could be important to modulate the pK values of the two catalytic cysteine residues" evidence="8">
    <location>
        <position position="203"/>
    </location>
</feature>
<feature type="active site" description="Proton donor" evidence="8">
    <location>
        <position position="73"/>
    </location>
</feature>
<evidence type="ECO:0000256" key="5">
    <source>
        <dbReference type="ARBA" id="ARBA00023154"/>
    </source>
</evidence>
<keyword evidence="5 8" id="KW-0457">Lysine biosynthesis</keyword>
<keyword evidence="11" id="KW-1185">Reference proteome</keyword>
<comment type="function">
    <text evidence="8">Catalyzes the stereoinversion of LL-2,6-diaminopimelate (L,L-DAP) to meso-diaminopimelate (meso-DAP), a precursor of L-lysine and an essential component of the bacterial peptidoglycan.</text>
</comment>
<comment type="subcellular location">
    <subcellularLocation>
        <location evidence="8">Cytoplasm</location>
    </subcellularLocation>
</comment>
<feature type="active site" description="Proton acceptor" evidence="8">
    <location>
        <position position="212"/>
    </location>
</feature>
<dbReference type="AlphaFoldDB" id="A0A7Y9DVR4"/>
<evidence type="ECO:0000256" key="9">
    <source>
        <dbReference type="PROSITE-ProRule" id="PRU10125"/>
    </source>
</evidence>
<dbReference type="Proteomes" id="UP000535890">
    <property type="component" value="Unassembled WGS sequence"/>
</dbReference>